<proteinExistence type="predicted"/>
<dbReference type="Pfam" id="PF06580">
    <property type="entry name" value="His_kinase"/>
    <property type="match status" value="1"/>
</dbReference>
<protein>
    <recommendedName>
        <fullName evidence="2">Signal transduction histidine kinase internal region domain-containing protein</fullName>
    </recommendedName>
</protein>
<sequence>MKFMHSTHSFNDLKLKYKLALIIFIVSVTITSLTFGGFNYVIKQYNKLLYEQTANSLSFVSDELMYNLRGVESVTSYISYDSTFQENLDTYNTTEFSSLPSQKARTNLISIFNRYYTSDMVNLTLFTANDKMIWWGKTAFTGSETFIDSLISACDKADGRLIWLPLEKGSGILCARKILEVKNLNLKPMGYLIIQVDLDDMVHNLLKSRYANGQQFQVFISSEEKLLYPTDNESYLQYYKNLFSDSQSYAIKKIDRMRMFITFSRLPIEDNTWRISLAIPYDNIFRSLNRLIPAFMFSLLLAVFIATALAGHMIKNISYQFNKLVGKMDRIKLEGIIEPQTSPITIGNSQDEMTVLNAAFDQMIVELKKLIEESYVKELLITQAQLKSLEQQVNPHFLYNTLNSINWLAKKSGSKDISTIAQSLGSMLQSSLSNRTVISMKEELEIVSCFVKIQQIRFDDLVVTMEVDPSTLAADIPKMTIQPLVENAILHAQEEPQDEYVICLSVTKDYKNLIKVQVENSGSFIDTQILEHLKNETVKPKGNGIGLLNIDSRLRILFGEDYHLSFDNNNNMAIVSFTIPQETETASPHLQQRKE</sequence>
<dbReference type="PANTHER" id="PTHR34220">
    <property type="entry name" value="SENSOR HISTIDINE KINASE YPDA"/>
    <property type="match status" value="1"/>
</dbReference>
<keyword evidence="4" id="KW-1185">Reference proteome</keyword>
<organism evidence="3 4">
    <name type="scientific">Lacrimispora celerecrescens</name>
    <dbReference type="NCBI Taxonomy" id="29354"/>
    <lineage>
        <taxon>Bacteria</taxon>
        <taxon>Bacillati</taxon>
        <taxon>Bacillota</taxon>
        <taxon>Clostridia</taxon>
        <taxon>Lachnospirales</taxon>
        <taxon>Lachnospiraceae</taxon>
        <taxon>Lacrimispora</taxon>
    </lineage>
</organism>
<dbReference type="InterPro" id="IPR050640">
    <property type="entry name" value="Bact_2-comp_sensor_kinase"/>
</dbReference>
<feature type="transmembrane region" description="Helical" evidence="1">
    <location>
        <begin position="291"/>
        <end position="314"/>
    </location>
</feature>
<dbReference type="STRING" id="29354.IO98_04140"/>
<keyword evidence="1" id="KW-0812">Transmembrane</keyword>
<keyword evidence="1" id="KW-1133">Transmembrane helix</keyword>
<dbReference type="Gene3D" id="6.10.340.10">
    <property type="match status" value="1"/>
</dbReference>
<dbReference type="AlphaFoldDB" id="A0A084JQL0"/>
<evidence type="ECO:0000313" key="3">
    <source>
        <dbReference type="EMBL" id="KEZ91244.1"/>
    </source>
</evidence>
<evidence type="ECO:0000313" key="4">
    <source>
        <dbReference type="Proteomes" id="UP000028525"/>
    </source>
</evidence>
<comment type="caution">
    <text evidence="3">The sequence shown here is derived from an EMBL/GenBank/DDBJ whole genome shotgun (WGS) entry which is preliminary data.</text>
</comment>
<dbReference type="SUPFAM" id="SSF55874">
    <property type="entry name" value="ATPase domain of HSP90 chaperone/DNA topoisomerase II/histidine kinase"/>
    <property type="match status" value="1"/>
</dbReference>
<dbReference type="GO" id="GO:0000155">
    <property type="term" value="F:phosphorelay sensor kinase activity"/>
    <property type="evidence" value="ECO:0007669"/>
    <property type="project" value="InterPro"/>
</dbReference>
<dbReference type="Proteomes" id="UP000028525">
    <property type="component" value="Unassembled WGS sequence"/>
</dbReference>
<accession>A0A084JQL0</accession>
<dbReference type="InterPro" id="IPR036890">
    <property type="entry name" value="HATPase_C_sf"/>
</dbReference>
<dbReference type="RefSeq" id="WP_038278163.1">
    <property type="nucleotide sequence ID" value="NZ_JPME01000006.1"/>
</dbReference>
<dbReference type="Gene3D" id="3.30.565.10">
    <property type="entry name" value="Histidine kinase-like ATPase, C-terminal domain"/>
    <property type="match status" value="1"/>
</dbReference>
<feature type="domain" description="Signal transduction histidine kinase internal region" evidence="2">
    <location>
        <begin position="384"/>
        <end position="460"/>
    </location>
</feature>
<dbReference type="InterPro" id="IPR010559">
    <property type="entry name" value="Sig_transdc_His_kin_internal"/>
</dbReference>
<dbReference type="EMBL" id="JPME01000006">
    <property type="protein sequence ID" value="KEZ91244.1"/>
    <property type="molecule type" value="Genomic_DNA"/>
</dbReference>
<name>A0A084JQL0_9FIRM</name>
<dbReference type="GO" id="GO:0016020">
    <property type="term" value="C:membrane"/>
    <property type="evidence" value="ECO:0007669"/>
    <property type="project" value="InterPro"/>
</dbReference>
<evidence type="ECO:0000259" key="2">
    <source>
        <dbReference type="Pfam" id="PF06580"/>
    </source>
</evidence>
<dbReference type="PANTHER" id="PTHR34220:SF7">
    <property type="entry name" value="SENSOR HISTIDINE KINASE YPDA"/>
    <property type="match status" value="1"/>
</dbReference>
<reference evidence="3 4" key="1">
    <citation type="submission" date="2014-07" db="EMBL/GenBank/DDBJ databases">
        <title>Draft genome of Clostridium celerecrescens 152B isolated from sediments associated with methane hydrate from Krishna Godavari basin.</title>
        <authorList>
            <person name="Honkalas V.S."/>
            <person name="Dabir A.P."/>
            <person name="Arora P."/>
            <person name="Dhakephalkar P.K."/>
        </authorList>
    </citation>
    <scope>NUCLEOTIDE SEQUENCE [LARGE SCALE GENOMIC DNA]</scope>
    <source>
        <strain evidence="3 4">152B</strain>
    </source>
</reference>
<gene>
    <name evidence="3" type="ORF">IO98_04140</name>
</gene>
<dbReference type="OrthoDB" id="9809348at2"/>
<evidence type="ECO:0000256" key="1">
    <source>
        <dbReference type="SAM" id="Phobius"/>
    </source>
</evidence>
<keyword evidence="1" id="KW-0472">Membrane</keyword>
<feature type="transmembrane region" description="Helical" evidence="1">
    <location>
        <begin position="20"/>
        <end position="42"/>
    </location>
</feature>